<sequence>MDHQGTLAWHESLELHELVAFKSIGVMKMKMALPQITDKTLKGLYSRAIHENQDDLRELMEFYQHVPNPDYREGEERNPNVFFEGDLLAFTKSGVRNYAVAITETATPALKNVLVNQLNSCIILHDLVYQYMHKKGDYPSYDLNKLFANDIKLAQMALSM</sequence>
<accession>A0A6G1X8H2</accession>
<keyword evidence="5" id="KW-1185">Reference proteome</keyword>
<dbReference type="Proteomes" id="UP000480185">
    <property type="component" value="Unassembled WGS sequence"/>
</dbReference>
<protein>
    <submittedName>
        <fullName evidence="4">Spore coat protein</fullName>
    </submittedName>
</protein>
<keyword evidence="1" id="KW-0749">Sporulation</keyword>
<reference evidence="4 5" key="1">
    <citation type="submission" date="2019-11" db="EMBL/GenBank/DDBJ databases">
        <authorList>
            <person name="Li J."/>
        </authorList>
    </citation>
    <scope>NUCLEOTIDE SEQUENCE [LARGE SCALE GENOMIC DNA]</scope>
    <source>
        <strain evidence="4 5">J4</strain>
    </source>
</reference>
<comment type="subcellular location">
    <subcellularLocation>
        <location evidence="2">Spore coat</location>
    </subcellularLocation>
</comment>
<dbReference type="Pfam" id="PF07875">
    <property type="entry name" value="Coat_F"/>
    <property type="match status" value="1"/>
</dbReference>
<comment type="similarity">
    <text evidence="3">Belongs to the CotF family.</text>
</comment>
<dbReference type="GO" id="GO:0030435">
    <property type="term" value="P:sporulation resulting in formation of a cellular spore"/>
    <property type="evidence" value="ECO:0007669"/>
    <property type="project" value="UniProtKB-KW"/>
</dbReference>
<dbReference type="RefSeq" id="WP_153729191.1">
    <property type="nucleotide sequence ID" value="NZ_WJNH01000008.1"/>
</dbReference>
<dbReference type="PANTHER" id="PTHR39183">
    <property type="entry name" value="SPORE COAT PROTEIN F-LIKE PROTEIN YHCQ"/>
    <property type="match status" value="1"/>
</dbReference>
<evidence type="ECO:0000313" key="5">
    <source>
        <dbReference type="Proteomes" id="UP000480185"/>
    </source>
</evidence>
<dbReference type="PANTHER" id="PTHR39183:SF1">
    <property type="entry name" value="SPORE COAT PROTEIN F-LIKE PROTEIN YHCQ"/>
    <property type="match status" value="1"/>
</dbReference>
<evidence type="ECO:0000256" key="2">
    <source>
        <dbReference type="ARBA" id="ARBA00024325"/>
    </source>
</evidence>
<dbReference type="AlphaFoldDB" id="A0A6G1X8H2"/>
<evidence type="ECO:0000256" key="1">
    <source>
        <dbReference type="ARBA" id="ARBA00022969"/>
    </source>
</evidence>
<keyword evidence="4" id="KW-0946">Virion</keyword>
<organism evidence="4 5">
    <name type="scientific">Salinibacillus xinjiangensis</name>
    <dbReference type="NCBI Taxonomy" id="1229268"/>
    <lineage>
        <taxon>Bacteria</taxon>
        <taxon>Bacillati</taxon>
        <taxon>Bacillota</taxon>
        <taxon>Bacilli</taxon>
        <taxon>Bacillales</taxon>
        <taxon>Bacillaceae</taxon>
        <taxon>Salinibacillus</taxon>
    </lineage>
</organism>
<evidence type="ECO:0000256" key="3">
    <source>
        <dbReference type="ARBA" id="ARBA00024344"/>
    </source>
</evidence>
<keyword evidence="4" id="KW-0167">Capsid protein</keyword>
<comment type="caution">
    <text evidence="4">The sequence shown here is derived from an EMBL/GenBank/DDBJ whole genome shotgun (WGS) entry which is preliminary data.</text>
</comment>
<dbReference type="EMBL" id="WJNH01000008">
    <property type="protein sequence ID" value="MRG87303.1"/>
    <property type="molecule type" value="Genomic_DNA"/>
</dbReference>
<dbReference type="InterPro" id="IPR012347">
    <property type="entry name" value="Ferritin-like"/>
</dbReference>
<gene>
    <name evidence="4" type="ORF">GH754_13465</name>
</gene>
<evidence type="ECO:0000313" key="4">
    <source>
        <dbReference type="EMBL" id="MRG87303.1"/>
    </source>
</evidence>
<proteinExistence type="inferred from homology"/>
<name>A0A6G1X8H2_9BACI</name>
<dbReference type="OrthoDB" id="2703958at2"/>
<dbReference type="InterPro" id="IPR012851">
    <property type="entry name" value="Spore_coat_CotF-like"/>
</dbReference>
<dbReference type="Gene3D" id="1.20.1260.10">
    <property type="match status" value="1"/>
</dbReference>